<evidence type="ECO:0000313" key="1">
    <source>
        <dbReference type="EMBL" id="CAG8739739.1"/>
    </source>
</evidence>
<dbReference type="EMBL" id="CAJVQC010028481">
    <property type="protein sequence ID" value="CAG8739739.1"/>
    <property type="molecule type" value="Genomic_DNA"/>
</dbReference>
<proteinExistence type="predicted"/>
<evidence type="ECO:0000313" key="2">
    <source>
        <dbReference type="Proteomes" id="UP000789920"/>
    </source>
</evidence>
<organism evidence="1 2">
    <name type="scientific">Racocetra persica</name>
    <dbReference type="NCBI Taxonomy" id="160502"/>
    <lineage>
        <taxon>Eukaryota</taxon>
        <taxon>Fungi</taxon>
        <taxon>Fungi incertae sedis</taxon>
        <taxon>Mucoromycota</taxon>
        <taxon>Glomeromycotina</taxon>
        <taxon>Glomeromycetes</taxon>
        <taxon>Diversisporales</taxon>
        <taxon>Gigasporaceae</taxon>
        <taxon>Racocetra</taxon>
    </lineage>
</organism>
<sequence length="61" mass="6761">ADIEFITNCERKPKPILTNDLTNTYPNDLLTVGPSSLTIREPNSKNSKASSIKSILSRYHG</sequence>
<protein>
    <submittedName>
        <fullName evidence="1">8384_t:CDS:1</fullName>
    </submittedName>
</protein>
<keyword evidence="2" id="KW-1185">Reference proteome</keyword>
<accession>A0ACA9QDE1</accession>
<dbReference type="Proteomes" id="UP000789920">
    <property type="component" value="Unassembled WGS sequence"/>
</dbReference>
<feature type="non-terminal residue" evidence="1">
    <location>
        <position position="1"/>
    </location>
</feature>
<gene>
    <name evidence="1" type="ORF">RPERSI_LOCUS13028</name>
</gene>
<feature type="non-terminal residue" evidence="1">
    <location>
        <position position="61"/>
    </location>
</feature>
<name>A0ACA9QDE1_9GLOM</name>
<reference evidence="1" key="1">
    <citation type="submission" date="2021-06" db="EMBL/GenBank/DDBJ databases">
        <authorList>
            <person name="Kallberg Y."/>
            <person name="Tangrot J."/>
            <person name="Rosling A."/>
        </authorList>
    </citation>
    <scope>NUCLEOTIDE SEQUENCE</scope>
    <source>
        <strain evidence="1">MA461A</strain>
    </source>
</reference>
<comment type="caution">
    <text evidence="1">The sequence shown here is derived from an EMBL/GenBank/DDBJ whole genome shotgun (WGS) entry which is preliminary data.</text>
</comment>